<keyword evidence="2" id="KW-1185">Reference proteome</keyword>
<evidence type="ECO:0000313" key="1">
    <source>
        <dbReference type="EMBL" id="TNN50596.1"/>
    </source>
</evidence>
<evidence type="ECO:0000313" key="2">
    <source>
        <dbReference type="Proteomes" id="UP000314294"/>
    </source>
</evidence>
<reference evidence="1 2" key="1">
    <citation type="submission" date="2019-03" db="EMBL/GenBank/DDBJ databases">
        <title>First draft genome of Liparis tanakae, snailfish: a comprehensive survey of snailfish specific genes.</title>
        <authorList>
            <person name="Kim W."/>
            <person name="Song I."/>
            <person name="Jeong J.-H."/>
            <person name="Kim D."/>
            <person name="Kim S."/>
            <person name="Ryu S."/>
            <person name="Song J.Y."/>
            <person name="Lee S.K."/>
        </authorList>
    </citation>
    <scope>NUCLEOTIDE SEQUENCE [LARGE SCALE GENOMIC DNA]</scope>
    <source>
        <tissue evidence="1">Muscle</tissue>
    </source>
</reference>
<dbReference type="EMBL" id="SRLO01000612">
    <property type="protein sequence ID" value="TNN50596.1"/>
    <property type="molecule type" value="Genomic_DNA"/>
</dbReference>
<dbReference type="Proteomes" id="UP000314294">
    <property type="component" value="Unassembled WGS sequence"/>
</dbReference>
<dbReference type="AlphaFoldDB" id="A0A4Z2GAG8"/>
<proteinExistence type="predicted"/>
<name>A0A4Z2GAG8_9TELE</name>
<accession>A0A4Z2GAG8</accession>
<gene>
    <name evidence="1" type="ORF">EYF80_039236</name>
</gene>
<comment type="caution">
    <text evidence="1">The sequence shown here is derived from an EMBL/GenBank/DDBJ whole genome shotgun (WGS) entry which is preliminary data.</text>
</comment>
<protein>
    <submittedName>
        <fullName evidence="1">Uncharacterized protein</fullName>
    </submittedName>
</protein>
<organism evidence="1 2">
    <name type="scientific">Liparis tanakae</name>
    <name type="common">Tanaka's snailfish</name>
    <dbReference type="NCBI Taxonomy" id="230148"/>
    <lineage>
        <taxon>Eukaryota</taxon>
        <taxon>Metazoa</taxon>
        <taxon>Chordata</taxon>
        <taxon>Craniata</taxon>
        <taxon>Vertebrata</taxon>
        <taxon>Euteleostomi</taxon>
        <taxon>Actinopterygii</taxon>
        <taxon>Neopterygii</taxon>
        <taxon>Teleostei</taxon>
        <taxon>Neoteleostei</taxon>
        <taxon>Acanthomorphata</taxon>
        <taxon>Eupercaria</taxon>
        <taxon>Perciformes</taxon>
        <taxon>Cottioidei</taxon>
        <taxon>Cottales</taxon>
        <taxon>Liparidae</taxon>
        <taxon>Liparis</taxon>
    </lineage>
</organism>
<sequence length="109" mass="12057">MTTVTDKGFLEETFKIRAGAGLLRQPYQYFRVWSVCLSGNLTKCKLMINRGETLQVSPVEQPPSSPSSPFSGRFRLHTALQAGGNEPAGMRVLAMAEPRGLMKRCLQLV</sequence>